<sequence>MTITPEDIAAFADGELSGEREAQVAAAIKADPELAQQVARHKSLKAMLAGHYSPVLDQPVPDRLAAMLSRPQPAEVVDFAAARERRESRRRLPHWGWIAGPALAASLALAVFLPGQGSEAPAYADTQLAGVLDDRLVADQSPGDETRVLLSFRTEEGRYCRAFSASAGGGIACRDEAGWKLEALGEGSEGASTDYRMAGAGDAEILALAQEMAAGPALDAQGEQAAREQGWR</sequence>
<evidence type="ECO:0008006" key="3">
    <source>
        <dbReference type="Google" id="ProtNLM"/>
    </source>
</evidence>
<keyword evidence="2" id="KW-1185">Reference proteome</keyword>
<dbReference type="OrthoDB" id="7502743at2"/>
<comment type="caution">
    <text evidence="1">The sequence shown here is derived from an EMBL/GenBank/DDBJ whole genome shotgun (WGS) entry which is preliminary data.</text>
</comment>
<reference evidence="1 2" key="1">
    <citation type="submission" date="2019-12" db="EMBL/GenBank/DDBJ databases">
        <title>Genomic-based taxomic classification of the family Erythrobacteraceae.</title>
        <authorList>
            <person name="Xu L."/>
        </authorList>
    </citation>
    <scope>NUCLEOTIDE SEQUENCE [LARGE SCALE GENOMIC DNA]</scope>
    <source>
        <strain evidence="1 2">DSM 16225</strain>
    </source>
</reference>
<name>A0A844Y198_9SPHN</name>
<evidence type="ECO:0000313" key="1">
    <source>
        <dbReference type="EMBL" id="MXO51744.1"/>
    </source>
</evidence>
<dbReference type="EMBL" id="WTYF01000004">
    <property type="protein sequence ID" value="MXO51744.1"/>
    <property type="molecule type" value="Genomic_DNA"/>
</dbReference>
<organism evidence="1 2">
    <name type="scientific">Qipengyuania gaetbuli</name>
    <dbReference type="NCBI Taxonomy" id="266952"/>
    <lineage>
        <taxon>Bacteria</taxon>
        <taxon>Pseudomonadati</taxon>
        <taxon>Pseudomonadota</taxon>
        <taxon>Alphaproteobacteria</taxon>
        <taxon>Sphingomonadales</taxon>
        <taxon>Erythrobacteraceae</taxon>
        <taxon>Qipengyuania</taxon>
    </lineage>
</organism>
<evidence type="ECO:0000313" key="2">
    <source>
        <dbReference type="Proteomes" id="UP000444185"/>
    </source>
</evidence>
<dbReference type="AlphaFoldDB" id="A0A844Y198"/>
<gene>
    <name evidence="1" type="ORF">GRI42_10560</name>
</gene>
<dbReference type="RefSeq" id="WP_160608450.1">
    <property type="nucleotide sequence ID" value="NZ_WTYF01000004.1"/>
</dbReference>
<dbReference type="Proteomes" id="UP000444185">
    <property type="component" value="Unassembled WGS sequence"/>
</dbReference>
<proteinExistence type="predicted"/>
<protein>
    <recommendedName>
        <fullName evidence="3">Anti-sigma factor</fullName>
    </recommendedName>
</protein>
<accession>A0A844Y198</accession>